<evidence type="ECO:0000256" key="1">
    <source>
        <dbReference type="SAM" id="Phobius"/>
    </source>
</evidence>
<feature type="transmembrane region" description="Helical" evidence="1">
    <location>
        <begin position="148"/>
        <end position="168"/>
    </location>
</feature>
<dbReference type="AlphaFoldDB" id="A0A9X2B2B0"/>
<sequence length="237" mass="26966">MRLTSTISHDIRFQWRHGFYAVYVIVCLLYLLLLHFVRADYQDSVIILLTFLDPSAIGLILAGGIILLEKDQGIHNHLFATPLRLQEYLLAKALSISVLSTAAAWVIHGFSAGIPVSPILFTLGILLTSSFFTFLSIGVVARSHSINGFILLSQLYSLPFSLPLLYFFGIGREGLYLIFPTHGSLLLLQSTVRHLTWREIIYALTILLLWNAAAFIWAHRSFERRILLRIDERREQQ</sequence>
<proteinExistence type="predicted"/>
<feature type="transmembrane region" description="Helical" evidence="1">
    <location>
        <begin position="119"/>
        <end position="141"/>
    </location>
</feature>
<keyword evidence="1" id="KW-0472">Membrane</keyword>
<feature type="transmembrane region" description="Helical" evidence="1">
    <location>
        <begin position="200"/>
        <end position="219"/>
    </location>
</feature>
<feature type="transmembrane region" description="Helical" evidence="1">
    <location>
        <begin position="20"/>
        <end position="39"/>
    </location>
</feature>
<accession>A0A9X2B2B0</accession>
<gene>
    <name evidence="2" type="ORF">MUG84_10310</name>
</gene>
<reference evidence="2" key="1">
    <citation type="submission" date="2022-04" db="EMBL/GenBank/DDBJ databases">
        <title>Paenibacillus mangrovi sp. nov., a novel endophytic bacterium isolated from bark of Kandelia candel.</title>
        <authorList>
            <person name="Tuo L."/>
        </authorList>
    </citation>
    <scope>NUCLEOTIDE SEQUENCE</scope>
    <source>
        <strain evidence="2">KQZ6P-2</strain>
    </source>
</reference>
<keyword evidence="1" id="KW-1133">Transmembrane helix</keyword>
<comment type="caution">
    <text evidence="2">The sequence shown here is derived from an EMBL/GenBank/DDBJ whole genome shotgun (WGS) entry which is preliminary data.</text>
</comment>
<dbReference type="EMBL" id="JALIRP010000003">
    <property type="protein sequence ID" value="MCJ8012136.1"/>
    <property type="molecule type" value="Genomic_DNA"/>
</dbReference>
<protein>
    <submittedName>
        <fullName evidence="2">ABC transporter permease</fullName>
    </submittedName>
</protein>
<evidence type="ECO:0000313" key="3">
    <source>
        <dbReference type="Proteomes" id="UP001139347"/>
    </source>
</evidence>
<dbReference type="Proteomes" id="UP001139347">
    <property type="component" value="Unassembled WGS sequence"/>
</dbReference>
<dbReference type="Pfam" id="PF24686">
    <property type="entry name" value="FLQE3_permease"/>
    <property type="match status" value="1"/>
</dbReference>
<evidence type="ECO:0000313" key="2">
    <source>
        <dbReference type="EMBL" id="MCJ8012136.1"/>
    </source>
</evidence>
<dbReference type="InterPro" id="IPR056926">
    <property type="entry name" value="FLQE3_permease"/>
</dbReference>
<keyword evidence="3" id="KW-1185">Reference proteome</keyword>
<name>A0A9X2B2B0_9BACL</name>
<organism evidence="2 3">
    <name type="scientific">Paenibacillus mangrovi</name>
    <dbReference type="NCBI Taxonomy" id="2931978"/>
    <lineage>
        <taxon>Bacteria</taxon>
        <taxon>Bacillati</taxon>
        <taxon>Bacillota</taxon>
        <taxon>Bacilli</taxon>
        <taxon>Bacillales</taxon>
        <taxon>Paenibacillaceae</taxon>
        <taxon>Paenibacillus</taxon>
    </lineage>
</organism>
<feature type="transmembrane region" description="Helical" evidence="1">
    <location>
        <begin position="89"/>
        <end position="107"/>
    </location>
</feature>
<keyword evidence="1" id="KW-0812">Transmembrane</keyword>
<feature type="transmembrane region" description="Helical" evidence="1">
    <location>
        <begin position="45"/>
        <end position="68"/>
    </location>
</feature>
<dbReference type="RefSeq" id="WP_244724759.1">
    <property type="nucleotide sequence ID" value="NZ_JALIRP010000003.1"/>
</dbReference>